<feature type="signal peptide" evidence="1">
    <location>
        <begin position="1"/>
        <end position="21"/>
    </location>
</feature>
<accession>W9QM27</accession>
<gene>
    <name evidence="2" type="ORF">L484_007584</name>
</gene>
<evidence type="ECO:0000313" key="2">
    <source>
        <dbReference type="EMBL" id="EXB41434.1"/>
    </source>
</evidence>
<dbReference type="Proteomes" id="UP000030645">
    <property type="component" value="Unassembled WGS sequence"/>
</dbReference>
<feature type="chain" id="PRO_5004928772" description="Secreted protein" evidence="1">
    <location>
        <begin position="22"/>
        <end position="61"/>
    </location>
</feature>
<proteinExistence type="predicted"/>
<sequence>MNSSLQSVLFLLWARVDSSCGSNGARLLTRGADRESHKGTLNVILEGRYHNNKKSESWQFK</sequence>
<dbReference type="EMBL" id="KE343796">
    <property type="protein sequence ID" value="EXB41434.1"/>
    <property type="molecule type" value="Genomic_DNA"/>
</dbReference>
<evidence type="ECO:0000313" key="3">
    <source>
        <dbReference type="Proteomes" id="UP000030645"/>
    </source>
</evidence>
<protein>
    <recommendedName>
        <fullName evidence="4">Secreted protein</fullName>
    </recommendedName>
</protein>
<evidence type="ECO:0000256" key="1">
    <source>
        <dbReference type="SAM" id="SignalP"/>
    </source>
</evidence>
<keyword evidence="3" id="KW-1185">Reference proteome</keyword>
<dbReference type="AlphaFoldDB" id="W9QM27"/>
<name>W9QM27_9ROSA</name>
<reference evidence="3" key="1">
    <citation type="submission" date="2013-01" db="EMBL/GenBank/DDBJ databases">
        <title>Draft Genome Sequence of a Mulberry Tree, Morus notabilis C.K. Schneid.</title>
        <authorList>
            <person name="He N."/>
            <person name="Zhao S."/>
        </authorList>
    </citation>
    <scope>NUCLEOTIDE SEQUENCE</scope>
</reference>
<keyword evidence="1" id="KW-0732">Signal</keyword>
<organism evidence="2 3">
    <name type="scientific">Morus notabilis</name>
    <dbReference type="NCBI Taxonomy" id="981085"/>
    <lineage>
        <taxon>Eukaryota</taxon>
        <taxon>Viridiplantae</taxon>
        <taxon>Streptophyta</taxon>
        <taxon>Embryophyta</taxon>
        <taxon>Tracheophyta</taxon>
        <taxon>Spermatophyta</taxon>
        <taxon>Magnoliopsida</taxon>
        <taxon>eudicotyledons</taxon>
        <taxon>Gunneridae</taxon>
        <taxon>Pentapetalae</taxon>
        <taxon>rosids</taxon>
        <taxon>fabids</taxon>
        <taxon>Rosales</taxon>
        <taxon>Moraceae</taxon>
        <taxon>Moreae</taxon>
        <taxon>Morus</taxon>
    </lineage>
</organism>
<evidence type="ECO:0008006" key="4">
    <source>
        <dbReference type="Google" id="ProtNLM"/>
    </source>
</evidence>